<evidence type="ECO:0000313" key="2">
    <source>
        <dbReference type="EMBL" id="KAK1754051.1"/>
    </source>
</evidence>
<proteinExistence type="predicted"/>
<name>A0AAJ0B9A5_9PEZI</name>
<dbReference type="AlphaFoldDB" id="A0AAJ0B9A5"/>
<comment type="caution">
    <text evidence="2">The sequence shown here is derived from an EMBL/GenBank/DDBJ whole genome shotgun (WGS) entry which is preliminary data.</text>
</comment>
<feature type="region of interest" description="Disordered" evidence="1">
    <location>
        <begin position="84"/>
        <end position="119"/>
    </location>
</feature>
<dbReference type="InterPro" id="IPR024645">
    <property type="entry name" value="Mitochondr_Som1"/>
</dbReference>
<organism evidence="2 3">
    <name type="scientific">Echria macrotheca</name>
    <dbReference type="NCBI Taxonomy" id="438768"/>
    <lineage>
        <taxon>Eukaryota</taxon>
        <taxon>Fungi</taxon>
        <taxon>Dikarya</taxon>
        <taxon>Ascomycota</taxon>
        <taxon>Pezizomycotina</taxon>
        <taxon>Sordariomycetes</taxon>
        <taxon>Sordariomycetidae</taxon>
        <taxon>Sordariales</taxon>
        <taxon>Schizotheciaceae</taxon>
        <taxon>Echria</taxon>
    </lineage>
</organism>
<protein>
    <submittedName>
        <fullName evidence="2">Uncharacterized protein</fullName>
    </submittedName>
</protein>
<dbReference type="EMBL" id="MU839836">
    <property type="protein sequence ID" value="KAK1754051.1"/>
    <property type="molecule type" value="Genomic_DNA"/>
</dbReference>
<feature type="region of interest" description="Disordered" evidence="1">
    <location>
        <begin position="1"/>
        <end position="30"/>
    </location>
</feature>
<dbReference type="Pfam" id="PF11093">
    <property type="entry name" value="Mitochondr_Som1"/>
    <property type="match status" value="1"/>
</dbReference>
<evidence type="ECO:0000256" key="1">
    <source>
        <dbReference type="SAM" id="MobiDB-lite"/>
    </source>
</evidence>
<dbReference type="Proteomes" id="UP001239445">
    <property type="component" value="Unassembled WGS sequence"/>
</dbReference>
<evidence type="ECO:0000313" key="3">
    <source>
        <dbReference type="Proteomes" id="UP001239445"/>
    </source>
</evidence>
<sequence>MAPPCQSFPAKDLPSAVQTTPTGKLRKTDDGKRINLDRCDLMKLFQYECAIKHPDVPNSPIQCWPVQRLFRRCQDRNGKFMVETTAWEGTGTGTGAEDMTQSALPGLSRAGTDRRIQDP</sequence>
<reference evidence="2" key="1">
    <citation type="submission" date="2023-06" db="EMBL/GenBank/DDBJ databases">
        <title>Genome-scale phylogeny and comparative genomics of the fungal order Sordariales.</title>
        <authorList>
            <consortium name="Lawrence Berkeley National Laboratory"/>
            <person name="Hensen N."/>
            <person name="Bonometti L."/>
            <person name="Westerberg I."/>
            <person name="Brannstrom I.O."/>
            <person name="Guillou S."/>
            <person name="Cros-Aarteil S."/>
            <person name="Calhoun S."/>
            <person name="Haridas S."/>
            <person name="Kuo A."/>
            <person name="Mondo S."/>
            <person name="Pangilinan J."/>
            <person name="Riley R."/>
            <person name="Labutti K."/>
            <person name="Andreopoulos B."/>
            <person name="Lipzen A."/>
            <person name="Chen C."/>
            <person name="Yanf M."/>
            <person name="Daum C."/>
            <person name="Ng V."/>
            <person name="Clum A."/>
            <person name="Steindorff A."/>
            <person name="Ohm R."/>
            <person name="Martin F."/>
            <person name="Silar P."/>
            <person name="Natvig D."/>
            <person name="Lalanne C."/>
            <person name="Gautier V."/>
            <person name="Ament-Velasquez S.L."/>
            <person name="Kruys A."/>
            <person name="Hutchinson M.I."/>
            <person name="Powell A.J."/>
            <person name="Barry K."/>
            <person name="Miller A.N."/>
            <person name="Grigoriev I.V."/>
            <person name="Debuchy R."/>
            <person name="Gladieux P."/>
            <person name="Thoren M.H."/>
            <person name="Johannesson H."/>
        </authorList>
    </citation>
    <scope>NUCLEOTIDE SEQUENCE</scope>
    <source>
        <strain evidence="2">PSN4</strain>
    </source>
</reference>
<accession>A0AAJ0B9A5</accession>
<gene>
    <name evidence="2" type="ORF">QBC47DRAFT_385491</name>
</gene>
<keyword evidence="3" id="KW-1185">Reference proteome</keyword>
<dbReference type="GO" id="GO:0042720">
    <property type="term" value="C:mitochondrial inner membrane peptidase complex"/>
    <property type="evidence" value="ECO:0007669"/>
    <property type="project" value="InterPro"/>
</dbReference>